<keyword evidence="1" id="KW-1133">Transmembrane helix</keyword>
<feature type="transmembrane region" description="Helical" evidence="1">
    <location>
        <begin position="125"/>
        <end position="146"/>
    </location>
</feature>
<organism evidence="2 3">
    <name type="scientific">Adlercreutzia caecimuris B7</name>
    <dbReference type="NCBI Taxonomy" id="1235794"/>
    <lineage>
        <taxon>Bacteria</taxon>
        <taxon>Bacillati</taxon>
        <taxon>Actinomycetota</taxon>
        <taxon>Coriobacteriia</taxon>
        <taxon>Eggerthellales</taxon>
        <taxon>Eggerthellaceae</taxon>
        <taxon>Adlercreutzia</taxon>
    </lineage>
</organism>
<dbReference type="GeneID" id="82190859"/>
<protein>
    <submittedName>
        <fullName evidence="2">Uncharacterized protein</fullName>
    </submittedName>
</protein>
<dbReference type="EMBL" id="ASSY01000008">
    <property type="protein sequence ID" value="EOS50923.1"/>
    <property type="molecule type" value="Genomic_DNA"/>
</dbReference>
<dbReference type="HOGENOM" id="CLU_1719500_0_0_11"/>
<name>R9KXB2_9ACTN</name>
<evidence type="ECO:0000313" key="2">
    <source>
        <dbReference type="EMBL" id="EOS50923.1"/>
    </source>
</evidence>
<reference evidence="2 3" key="1">
    <citation type="submission" date="2013-04" db="EMBL/GenBank/DDBJ databases">
        <title>The Genome Sequence of Enterorhabdus caecimuris B7.</title>
        <authorList>
            <consortium name="The Broad Institute Genomics Platform"/>
            <consortium name="The Broad Institute Genome Sequencing Center for Infectious Disease"/>
            <person name="Earl A."/>
            <person name="Xavier R."/>
            <person name="Elson C."/>
            <person name="Duck W."/>
            <person name="Walker B."/>
            <person name="Young S."/>
            <person name="Zeng Q."/>
            <person name="Gargeya S."/>
            <person name="Fitzgerald M."/>
            <person name="Haas B."/>
            <person name="Abouelleil A."/>
            <person name="Allen A.W."/>
            <person name="Alvarado L."/>
            <person name="Arachchi H.M."/>
            <person name="Berlin A.M."/>
            <person name="Chapman S.B."/>
            <person name="Gainer-Dewar J."/>
            <person name="Goldberg J."/>
            <person name="Griggs A."/>
            <person name="Gujja S."/>
            <person name="Hansen M."/>
            <person name="Howarth C."/>
            <person name="Imamovic A."/>
            <person name="Ireland A."/>
            <person name="Larimer J."/>
            <person name="McCowan C."/>
            <person name="Murphy C."/>
            <person name="Pearson M."/>
            <person name="Poon T.W."/>
            <person name="Priest M."/>
            <person name="Roberts A."/>
            <person name="Saif S."/>
            <person name="Shea T."/>
            <person name="Sisk P."/>
            <person name="Sykes S."/>
            <person name="Wortman J."/>
            <person name="Nusbaum C."/>
            <person name="Birren B."/>
        </authorList>
    </citation>
    <scope>NUCLEOTIDE SEQUENCE [LARGE SCALE GENOMIC DNA]</scope>
    <source>
        <strain evidence="2 3">B7</strain>
    </source>
</reference>
<comment type="caution">
    <text evidence="2">The sequence shown here is derived from an EMBL/GenBank/DDBJ whole genome shotgun (WGS) entry which is preliminary data.</text>
</comment>
<feature type="transmembrane region" description="Helical" evidence="1">
    <location>
        <begin position="87"/>
        <end position="113"/>
    </location>
</feature>
<dbReference type="RefSeq" id="WP_016309543.1">
    <property type="nucleotide sequence ID" value="NZ_KE159646.1"/>
</dbReference>
<evidence type="ECO:0000313" key="3">
    <source>
        <dbReference type="Proteomes" id="UP000014204"/>
    </source>
</evidence>
<accession>R9KXB2</accession>
<keyword evidence="1" id="KW-0812">Transmembrane</keyword>
<keyword evidence="1" id="KW-0472">Membrane</keyword>
<dbReference type="OrthoDB" id="9553968at2"/>
<sequence length="152" mass="16350">MISFEQTILPGFVITVMTLGVAAVELLLKFRSRRTWRDAVLQEIEIYRQMEQSRSLQNERDAMRALRKSIVGTVEVKAASRGRPVPLVVRLLGSVSMMLASVAIGLCVVAASGMLGFLSGEIVEAVLLFISASCGVEIAVNIASAVRARTGG</sequence>
<feature type="transmembrane region" description="Helical" evidence="1">
    <location>
        <begin position="6"/>
        <end position="28"/>
    </location>
</feature>
<proteinExistence type="predicted"/>
<dbReference type="STRING" id="1235794.C811_01340"/>
<evidence type="ECO:0000256" key="1">
    <source>
        <dbReference type="SAM" id="Phobius"/>
    </source>
</evidence>
<gene>
    <name evidence="2" type="ORF">C811_01340</name>
</gene>
<dbReference type="Proteomes" id="UP000014204">
    <property type="component" value="Unassembled WGS sequence"/>
</dbReference>
<keyword evidence="3" id="KW-1185">Reference proteome</keyword>
<dbReference type="AlphaFoldDB" id="R9KXB2"/>